<dbReference type="RefSeq" id="WP_063233709.1">
    <property type="nucleotide sequence ID" value="NZ_BCVO01000012.1"/>
</dbReference>
<evidence type="ECO:0000313" key="2">
    <source>
        <dbReference type="Proteomes" id="UP000214618"/>
    </source>
</evidence>
<dbReference type="EMBL" id="CP017704">
    <property type="protein sequence ID" value="ASS96947.1"/>
    <property type="molecule type" value="Genomic_DNA"/>
</dbReference>
<dbReference type="Proteomes" id="UP000214618">
    <property type="component" value="Chromosome"/>
</dbReference>
<reference evidence="1 2" key="1">
    <citation type="submission" date="2016-10" db="EMBL/GenBank/DDBJ databases">
        <title>The whole genome sequencing and assembly of Bacillus simplex DSM 1321 strain.</title>
        <authorList>
            <person name="Park M.-K."/>
            <person name="Lee Y.-J."/>
            <person name="Yi H."/>
            <person name="Bahn Y.-S."/>
            <person name="Kim J.F."/>
            <person name="Lee D.-W."/>
        </authorList>
    </citation>
    <scope>NUCLEOTIDE SEQUENCE [LARGE SCALE GENOMIC DNA]</scope>
    <source>
        <strain evidence="1 2">DSM 1321</strain>
    </source>
</reference>
<evidence type="ECO:0000313" key="1">
    <source>
        <dbReference type="EMBL" id="ASS96947.1"/>
    </source>
</evidence>
<evidence type="ECO:0008006" key="3">
    <source>
        <dbReference type="Google" id="ProtNLM"/>
    </source>
</evidence>
<proteinExistence type="predicted"/>
<gene>
    <name evidence="1" type="ORF">BS1321_25425</name>
</gene>
<name>A0A223ENY1_9BACI</name>
<accession>A0A223ENY1</accession>
<dbReference type="AlphaFoldDB" id="A0A223ENY1"/>
<protein>
    <recommendedName>
        <fullName evidence="3">IDEAL domain-containing protein</fullName>
    </recommendedName>
</protein>
<dbReference type="GeneID" id="56476139"/>
<dbReference type="OrthoDB" id="2867457at2"/>
<organism evidence="1 2">
    <name type="scientific">Peribacillus simplex NBRC 15720 = DSM 1321</name>
    <dbReference type="NCBI Taxonomy" id="1349754"/>
    <lineage>
        <taxon>Bacteria</taxon>
        <taxon>Bacillati</taxon>
        <taxon>Bacillota</taxon>
        <taxon>Bacilli</taxon>
        <taxon>Bacillales</taxon>
        <taxon>Bacillaceae</taxon>
        <taxon>Peribacillus</taxon>
    </lineage>
</organism>
<sequence length="132" mass="15382">MDKNFIILELFQHEVSCCCPGQTHHHIIEFLQGDVWTITNERKYIDCLGWHTLIVVNNEFQFFLHVEDIEELYSKGSICSILDLNLKINHLSFKVNEALDAHDRESFLSFSDELSNVQKIKNKMNSGDVHAF</sequence>